<name>A0A1G8GY48_9ACTN</name>
<feature type="transmembrane region" description="Helical" evidence="7">
    <location>
        <begin position="118"/>
        <end position="138"/>
    </location>
</feature>
<proteinExistence type="inferred from homology"/>
<evidence type="ECO:0000256" key="2">
    <source>
        <dbReference type="ARBA" id="ARBA00007362"/>
    </source>
</evidence>
<organism evidence="9 10">
    <name type="scientific">Sinosporangium album</name>
    <dbReference type="NCBI Taxonomy" id="504805"/>
    <lineage>
        <taxon>Bacteria</taxon>
        <taxon>Bacillati</taxon>
        <taxon>Actinomycetota</taxon>
        <taxon>Actinomycetes</taxon>
        <taxon>Streptosporangiales</taxon>
        <taxon>Streptosporangiaceae</taxon>
        <taxon>Sinosporangium</taxon>
    </lineage>
</organism>
<dbReference type="Pfam" id="PF00892">
    <property type="entry name" value="EamA"/>
    <property type="match status" value="2"/>
</dbReference>
<dbReference type="InterPro" id="IPR050638">
    <property type="entry name" value="AA-Vitamin_Transporters"/>
</dbReference>
<sequence length="310" mass="31899">MIWAALTTVYIVWGSTYLGIMVVMETIPPILGGAMRFITAGLLLAGVLLIRHGPSVFAMTRRQFGGAALVGVLLLTAGNGMIALAQQHISTGMAALLVAVVPLFLVILRVAARDRPNLLTLVGVLIGLGGVAVLSLVGDTGETGGTGIVIILLASVSWSIGSFMSARMAMPASPFAASAVEMLVGGAAMAAVGLVTGERLDVAAISPASWTAMAYLIAVGSLLGYTSYVWLLKNAPISLVATYAYVNPIVAVILGMLILDERLTPEMIAGGLVILLGVVLVVSTERRGRRPAVEAPAARGPELSSPRASS</sequence>
<dbReference type="InterPro" id="IPR037185">
    <property type="entry name" value="EmrE-like"/>
</dbReference>
<dbReference type="InterPro" id="IPR000620">
    <property type="entry name" value="EamA_dom"/>
</dbReference>
<comment type="similarity">
    <text evidence="2">Belongs to the EamA transporter family.</text>
</comment>
<keyword evidence="10" id="KW-1185">Reference proteome</keyword>
<dbReference type="SUPFAM" id="SSF103481">
    <property type="entry name" value="Multidrug resistance efflux transporter EmrE"/>
    <property type="match status" value="2"/>
</dbReference>
<feature type="transmembrane region" description="Helical" evidence="7">
    <location>
        <begin position="175"/>
        <end position="196"/>
    </location>
</feature>
<dbReference type="AlphaFoldDB" id="A0A1G8GY48"/>
<evidence type="ECO:0000313" key="9">
    <source>
        <dbReference type="EMBL" id="SDH99201.1"/>
    </source>
</evidence>
<evidence type="ECO:0000256" key="7">
    <source>
        <dbReference type="SAM" id="Phobius"/>
    </source>
</evidence>
<protein>
    <submittedName>
        <fullName evidence="9">Uncharacterized membrane protein</fullName>
    </submittedName>
</protein>
<dbReference type="PANTHER" id="PTHR32322">
    <property type="entry name" value="INNER MEMBRANE TRANSPORTER"/>
    <property type="match status" value="1"/>
</dbReference>
<keyword evidence="5 7" id="KW-0472">Membrane</keyword>
<dbReference type="Proteomes" id="UP000198923">
    <property type="component" value="Unassembled WGS sequence"/>
</dbReference>
<dbReference type="GO" id="GO:0016020">
    <property type="term" value="C:membrane"/>
    <property type="evidence" value="ECO:0007669"/>
    <property type="project" value="UniProtKB-SubCell"/>
</dbReference>
<dbReference type="Gene3D" id="1.10.3730.20">
    <property type="match status" value="1"/>
</dbReference>
<dbReference type="EMBL" id="FNCN01000029">
    <property type="protein sequence ID" value="SDH99201.1"/>
    <property type="molecule type" value="Genomic_DNA"/>
</dbReference>
<evidence type="ECO:0000256" key="5">
    <source>
        <dbReference type="ARBA" id="ARBA00023136"/>
    </source>
</evidence>
<dbReference type="PANTHER" id="PTHR32322:SF2">
    <property type="entry name" value="EAMA DOMAIN-CONTAINING PROTEIN"/>
    <property type="match status" value="1"/>
</dbReference>
<feature type="transmembrane region" description="Helical" evidence="7">
    <location>
        <begin position="30"/>
        <end position="52"/>
    </location>
</feature>
<feature type="region of interest" description="Disordered" evidence="6">
    <location>
        <begin position="291"/>
        <end position="310"/>
    </location>
</feature>
<keyword evidence="4 7" id="KW-1133">Transmembrane helix</keyword>
<feature type="transmembrane region" description="Helical" evidence="7">
    <location>
        <begin position="144"/>
        <end position="163"/>
    </location>
</feature>
<evidence type="ECO:0000313" key="10">
    <source>
        <dbReference type="Proteomes" id="UP000198923"/>
    </source>
</evidence>
<feature type="domain" description="EamA" evidence="8">
    <location>
        <begin position="146"/>
        <end position="282"/>
    </location>
</feature>
<evidence type="ECO:0000256" key="4">
    <source>
        <dbReference type="ARBA" id="ARBA00022989"/>
    </source>
</evidence>
<feature type="transmembrane region" description="Helical" evidence="7">
    <location>
        <begin position="239"/>
        <end position="259"/>
    </location>
</feature>
<evidence type="ECO:0000256" key="3">
    <source>
        <dbReference type="ARBA" id="ARBA00022692"/>
    </source>
</evidence>
<feature type="domain" description="EamA" evidence="8">
    <location>
        <begin position="8"/>
        <end position="135"/>
    </location>
</feature>
<feature type="transmembrane region" description="Helical" evidence="7">
    <location>
        <begin position="91"/>
        <end position="111"/>
    </location>
</feature>
<evidence type="ECO:0000256" key="1">
    <source>
        <dbReference type="ARBA" id="ARBA00004141"/>
    </source>
</evidence>
<evidence type="ECO:0000259" key="8">
    <source>
        <dbReference type="Pfam" id="PF00892"/>
    </source>
</evidence>
<evidence type="ECO:0000256" key="6">
    <source>
        <dbReference type="SAM" id="MobiDB-lite"/>
    </source>
</evidence>
<feature type="transmembrane region" description="Helical" evidence="7">
    <location>
        <begin position="64"/>
        <end position="85"/>
    </location>
</feature>
<keyword evidence="3 7" id="KW-0812">Transmembrane</keyword>
<accession>A0A1G8GY48</accession>
<comment type="subcellular location">
    <subcellularLocation>
        <location evidence="1">Membrane</location>
        <topology evidence="1">Multi-pass membrane protein</topology>
    </subcellularLocation>
</comment>
<gene>
    <name evidence="9" type="ORF">SAMN05421505_12965</name>
</gene>
<reference evidence="9 10" key="1">
    <citation type="submission" date="2016-10" db="EMBL/GenBank/DDBJ databases">
        <authorList>
            <person name="de Groot N.N."/>
        </authorList>
    </citation>
    <scope>NUCLEOTIDE SEQUENCE [LARGE SCALE GENOMIC DNA]</scope>
    <source>
        <strain evidence="9 10">CPCC 201354</strain>
    </source>
</reference>
<feature type="transmembrane region" description="Helical" evidence="7">
    <location>
        <begin position="265"/>
        <end position="282"/>
    </location>
</feature>
<feature type="transmembrane region" description="Helical" evidence="7">
    <location>
        <begin position="208"/>
        <end position="232"/>
    </location>
</feature>
<dbReference type="OrthoDB" id="9812547at2"/>